<dbReference type="CDD" id="cd07720">
    <property type="entry name" value="OPHC2-like_MBL-fold"/>
    <property type="match status" value="1"/>
</dbReference>
<feature type="domain" description="Metallo-beta-lactamase" evidence="5">
    <location>
        <begin position="61"/>
        <end position="257"/>
    </location>
</feature>
<keyword evidence="3" id="KW-0378">Hydrolase</keyword>
<dbReference type="Gene3D" id="3.60.15.10">
    <property type="entry name" value="Ribonuclease Z/Hydroxyacylglutathione hydrolase-like"/>
    <property type="match status" value="1"/>
</dbReference>
<comment type="caution">
    <text evidence="6">The sequence shown here is derived from an EMBL/GenBank/DDBJ whole genome shotgun (WGS) entry which is preliminary data.</text>
</comment>
<evidence type="ECO:0000313" key="6">
    <source>
        <dbReference type="EMBL" id="TVM32785.1"/>
    </source>
</evidence>
<evidence type="ECO:0000259" key="5">
    <source>
        <dbReference type="SMART" id="SM00849"/>
    </source>
</evidence>
<evidence type="ECO:0000313" key="7">
    <source>
        <dbReference type="Proteomes" id="UP000434052"/>
    </source>
</evidence>
<keyword evidence="4" id="KW-0862">Zinc</keyword>
<dbReference type="RefSeq" id="WP_144305967.1">
    <property type="nucleotide sequence ID" value="NZ_QMIF01000009.1"/>
</dbReference>
<keyword evidence="2" id="KW-0479">Metal-binding</keyword>
<evidence type="ECO:0000256" key="1">
    <source>
        <dbReference type="ARBA" id="ARBA00007749"/>
    </source>
</evidence>
<comment type="similarity">
    <text evidence="1">Belongs to the metallo-beta-lactamase superfamily.</text>
</comment>
<reference evidence="6 7" key="1">
    <citation type="submission" date="2018-06" db="EMBL/GenBank/DDBJ databases">
        <title>Complete genome of Desulfovibrio marinus P48SEP.</title>
        <authorList>
            <person name="Crispim J.S."/>
            <person name="Vidigal P.M.P."/>
            <person name="Silva L.C.F."/>
            <person name="Araujo L.C."/>
            <person name="Laguardia C.N."/>
            <person name="Dias R.S."/>
            <person name="Sousa M.P."/>
            <person name="Paula S.O."/>
            <person name="Silva C."/>
        </authorList>
    </citation>
    <scope>NUCLEOTIDE SEQUENCE [LARGE SCALE GENOMIC DNA]</scope>
    <source>
        <strain evidence="6 7">P48SEP</strain>
    </source>
</reference>
<name>A0A6P1ZFV0_9BACT</name>
<accession>A0A6P1ZFV0</accession>
<dbReference type="SMART" id="SM00849">
    <property type="entry name" value="Lactamase_B"/>
    <property type="match status" value="1"/>
</dbReference>
<dbReference type="InterPro" id="IPR036866">
    <property type="entry name" value="RibonucZ/Hydroxyglut_hydro"/>
</dbReference>
<dbReference type="PANTHER" id="PTHR42978:SF6">
    <property type="entry name" value="QUORUM-QUENCHING LACTONASE YTNP-RELATED"/>
    <property type="match status" value="1"/>
</dbReference>
<dbReference type="SUPFAM" id="SSF56281">
    <property type="entry name" value="Metallo-hydrolase/oxidoreductase"/>
    <property type="match status" value="1"/>
</dbReference>
<evidence type="ECO:0000256" key="3">
    <source>
        <dbReference type="ARBA" id="ARBA00022801"/>
    </source>
</evidence>
<evidence type="ECO:0000256" key="4">
    <source>
        <dbReference type="ARBA" id="ARBA00022833"/>
    </source>
</evidence>
<dbReference type="OrthoDB" id="5443440at2"/>
<dbReference type="EMBL" id="QMIF01000009">
    <property type="protein sequence ID" value="TVM32785.1"/>
    <property type="molecule type" value="Genomic_DNA"/>
</dbReference>
<dbReference type="InterPro" id="IPR051013">
    <property type="entry name" value="MBL_superfamily_lactonases"/>
</dbReference>
<dbReference type="GO" id="GO:0046872">
    <property type="term" value="F:metal ion binding"/>
    <property type="evidence" value="ECO:0007669"/>
    <property type="project" value="UniProtKB-KW"/>
</dbReference>
<dbReference type="InterPro" id="IPR001279">
    <property type="entry name" value="Metallo-B-lactamas"/>
</dbReference>
<dbReference type="Pfam" id="PF00753">
    <property type="entry name" value="Lactamase_B"/>
    <property type="match status" value="1"/>
</dbReference>
<protein>
    <recommendedName>
        <fullName evidence="5">Metallo-beta-lactamase domain-containing protein</fullName>
    </recommendedName>
</protein>
<proteinExistence type="inferred from homology"/>
<dbReference type="PANTHER" id="PTHR42978">
    <property type="entry name" value="QUORUM-QUENCHING LACTONASE YTNP-RELATED-RELATED"/>
    <property type="match status" value="1"/>
</dbReference>
<dbReference type="GO" id="GO:0016787">
    <property type="term" value="F:hydrolase activity"/>
    <property type="evidence" value="ECO:0007669"/>
    <property type="project" value="UniProtKB-KW"/>
</dbReference>
<dbReference type="Proteomes" id="UP000434052">
    <property type="component" value="Unassembled WGS sequence"/>
</dbReference>
<gene>
    <name evidence="6" type="ORF">DQK91_13825</name>
</gene>
<dbReference type="AlphaFoldDB" id="A0A6P1ZFV0"/>
<evidence type="ECO:0000256" key="2">
    <source>
        <dbReference type="ARBA" id="ARBA00022723"/>
    </source>
</evidence>
<sequence length="279" mass="30482">METGFFQFTVGNLQCTLITDGKHAYADPKALLFPDAPAEELASELAMHGISADHWPCWVSDYSCLLIDTGKRKILLDTGAGEMLPEAGKVVENMRAAGISPESVDCVLISHAHPDHVGGAGYFPDARIVMSHREWQFWTGSPTLPRLPDDFRNLLASMVSSLLAPLRERVELVDGDTEIAPGIRLVEAPGHTPGHLALLAASRGEHLIYAGDAVIHEIHIRNPQWSPLVDVLPDESTRTRNRLLSEAADNRAVFVGFHLPHAGTISRDDAGFAWHQLVV</sequence>
<organism evidence="6 7">
    <name type="scientific">Oceanidesulfovibrio marinus</name>
    <dbReference type="NCBI Taxonomy" id="370038"/>
    <lineage>
        <taxon>Bacteria</taxon>
        <taxon>Pseudomonadati</taxon>
        <taxon>Thermodesulfobacteriota</taxon>
        <taxon>Desulfovibrionia</taxon>
        <taxon>Desulfovibrionales</taxon>
        <taxon>Desulfovibrionaceae</taxon>
        <taxon>Oceanidesulfovibrio</taxon>
    </lineage>
</organism>